<dbReference type="PANTHER" id="PTHR30588">
    <property type="entry name" value="BRANCHED-CHAIN AMINO ACID TRANSPORT SYSTEM 2 CARRIER PROTEIN"/>
    <property type="match status" value="1"/>
</dbReference>
<dbReference type="GO" id="GO:0015820">
    <property type="term" value="P:L-leucine transport"/>
    <property type="evidence" value="ECO:0007669"/>
    <property type="project" value="TreeGrafter"/>
</dbReference>
<feature type="transmembrane region" description="Helical" evidence="9">
    <location>
        <begin position="419"/>
        <end position="437"/>
    </location>
</feature>
<feature type="transmembrane region" description="Helical" evidence="9">
    <location>
        <begin position="340"/>
        <end position="358"/>
    </location>
</feature>
<feature type="transmembrane region" description="Helical" evidence="9">
    <location>
        <begin position="313"/>
        <end position="334"/>
    </location>
</feature>
<keyword evidence="11" id="KW-1185">Reference proteome</keyword>
<feature type="transmembrane region" description="Helical" evidence="9">
    <location>
        <begin position="150"/>
        <end position="174"/>
    </location>
</feature>
<evidence type="ECO:0000256" key="5">
    <source>
        <dbReference type="ARBA" id="ARBA00022692"/>
    </source>
</evidence>
<accession>M7NG94</accession>
<feature type="transmembrane region" description="Helical" evidence="9">
    <location>
        <begin position="41"/>
        <end position="66"/>
    </location>
</feature>
<evidence type="ECO:0000313" key="10">
    <source>
        <dbReference type="EMBL" id="EMR06247.1"/>
    </source>
</evidence>
<keyword evidence="5 9" id="KW-0812">Transmembrane</keyword>
<feature type="transmembrane region" description="Helical" evidence="9">
    <location>
        <begin position="78"/>
        <end position="100"/>
    </location>
</feature>
<comment type="similarity">
    <text evidence="2 9">Belongs to the branched chain amino acid transporter family.</text>
</comment>
<dbReference type="OrthoDB" id="9783920at2"/>
<dbReference type="Proteomes" id="UP000011919">
    <property type="component" value="Unassembled WGS sequence"/>
</dbReference>
<feature type="transmembrane region" description="Helical" evidence="9">
    <location>
        <begin position="7"/>
        <end position="29"/>
    </location>
</feature>
<dbReference type="AlphaFoldDB" id="M7NG94"/>
<keyword evidence="6 9" id="KW-0029">Amino-acid transport</keyword>
<feature type="transmembrane region" description="Helical" evidence="9">
    <location>
        <begin position="370"/>
        <end position="392"/>
    </location>
</feature>
<protein>
    <recommendedName>
        <fullName evidence="9">Branched-chain amino acid transport system carrier protein</fullName>
    </recommendedName>
</protein>
<evidence type="ECO:0000256" key="1">
    <source>
        <dbReference type="ARBA" id="ARBA00004651"/>
    </source>
</evidence>
<evidence type="ECO:0000256" key="9">
    <source>
        <dbReference type="RuleBase" id="RU362122"/>
    </source>
</evidence>
<dbReference type="PATRIC" id="fig|1235279.3.peg.1894"/>
<dbReference type="GO" id="GO:0015190">
    <property type="term" value="F:L-leucine transmembrane transporter activity"/>
    <property type="evidence" value="ECO:0007669"/>
    <property type="project" value="TreeGrafter"/>
</dbReference>
<dbReference type="GO" id="GO:0005304">
    <property type="term" value="F:L-valine transmembrane transporter activity"/>
    <property type="evidence" value="ECO:0007669"/>
    <property type="project" value="TreeGrafter"/>
</dbReference>
<comment type="subcellular location">
    <subcellularLocation>
        <location evidence="1 9">Cell membrane</location>
        <topology evidence="1 9">Multi-pass membrane protein</topology>
    </subcellularLocation>
</comment>
<dbReference type="GO" id="GO:0015188">
    <property type="term" value="F:L-isoleucine transmembrane transporter activity"/>
    <property type="evidence" value="ECO:0007669"/>
    <property type="project" value="TreeGrafter"/>
</dbReference>
<name>M7NG94_9BACL</name>
<dbReference type="InterPro" id="IPR004685">
    <property type="entry name" value="Brnchd-chn_aa_trnsp_Livcs"/>
</dbReference>
<reference evidence="10 11" key="1">
    <citation type="journal article" date="2013" name="Genome Announc.">
        <title>Draft Genome Sequence of Bhargavaea cecembensis Strain DSE10T, Isolated from a Deep-Sea Sediment Sample Collected at a Depth of 5,904 m from the Chagos-Laccadive Ridge System in the Indian Ocean.</title>
        <authorList>
            <person name="Shivaji S."/>
            <person name="Ara S."/>
            <person name="Begum Z."/>
            <person name="Ruth M."/>
            <person name="Singh A."/>
            <person name="Kumar Pinnaka A."/>
        </authorList>
    </citation>
    <scope>NUCLEOTIDE SEQUENCE [LARGE SCALE GENOMIC DNA]</scope>
    <source>
        <strain evidence="10 11">DSE10</strain>
    </source>
</reference>
<dbReference type="EMBL" id="AOFT01000008">
    <property type="protein sequence ID" value="EMR06247.1"/>
    <property type="molecule type" value="Genomic_DNA"/>
</dbReference>
<comment type="function">
    <text evidence="9">Component of the transport system for branched-chain amino acids.</text>
</comment>
<dbReference type="eggNOG" id="COG1114">
    <property type="taxonomic scope" value="Bacteria"/>
</dbReference>
<feature type="transmembrane region" description="Helical" evidence="9">
    <location>
        <begin position="120"/>
        <end position="138"/>
    </location>
</feature>
<feature type="transmembrane region" description="Helical" evidence="9">
    <location>
        <begin position="194"/>
        <end position="213"/>
    </location>
</feature>
<evidence type="ECO:0000256" key="4">
    <source>
        <dbReference type="ARBA" id="ARBA00022475"/>
    </source>
</evidence>
<keyword evidence="8 9" id="KW-0472">Membrane</keyword>
<dbReference type="Pfam" id="PF05525">
    <property type="entry name" value="Branch_AA_trans"/>
    <property type="match status" value="1"/>
</dbReference>
<sequence>MKENLSFSKFIAVGVMLFALFFGAGNLIFPAQLGQLAGDNFWPAIIGFLITGVGLPFLGVIAIGYSGSSHLQDLASRVHPLYAVIFTSVLYLTIGPFFAAPRTGTVAFEVGITPYADGPLALLLFTIVFFGITLWLSLNPAKIVNRVGKVLAPGIVILLLVLIAAALLNPMGAIQPATEGYLGNAFAKGFTEGYNTMDALAALVFAIIVINAIKAMGLKTKKGIMNATFKAGVVAASLLGILYVGIAYIGATSVEVYGLFDTGGPVLSTSAEHFFGAFGTALLAIIITLACLTTAIGLMIANAEYFHSLFPKVSYKVFVTIFTTFTFVVSNFGLANIITFSVPVLMLLYPLAISLILMAFTSKLFNHSRLVYVSATVVALAIGIVDGLKTLAGTLGTEFTWLQPIVDFYTAYLPFYSDGLGWLIPVVAVMILTGIIARVTGPAANTAEA</sequence>
<feature type="transmembrane region" description="Helical" evidence="9">
    <location>
        <begin position="233"/>
        <end position="254"/>
    </location>
</feature>
<proteinExistence type="inferred from homology"/>
<dbReference type="PANTHER" id="PTHR30588:SF0">
    <property type="entry name" value="BRANCHED-CHAIN AMINO ACID PERMEASE BRNQ"/>
    <property type="match status" value="1"/>
</dbReference>
<gene>
    <name evidence="10" type="ORF">C772_01892</name>
</gene>
<dbReference type="GO" id="GO:0005886">
    <property type="term" value="C:plasma membrane"/>
    <property type="evidence" value="ECO:0007669"/>
    <property type="project" value="UniProtKB-SubCell"/>
</dbReference>
<evidence type="ECO:0000313" key="11">
    <source>
        <dbReference type="Proteomes" id="UP000011919"/>
    </source>
</evidence>
<keyword evidence="3 9" id="KW-0813">Transport</keyword>
<keyword evidence="4" id="KW-1003">Cell membrane</keyword>
<dbReference type="RefSeq" id="WP_008299459.1">
    <property type="nucleotide sequence ID" value="NZ_AOFT01000008.1"/>
</dbReference>
<comment type="caution">
    <text evidence="10">The sequence shown here is derived from an EMBL/GenBank/DDBJ whole genome shotgun (WGS) entry which is preliminary data.</text>
</comment>
<feature type="transmembrane region" description="Helical" evidence="9">
    <location>
        <begin position="274"/>
        <end position="301"/>
    </location>
</feature>
<evidence type="ECO:0000256" key="2">
    <source>
        <dbReference type="ARBA" id="ARBA00008540"/>
    </source>
</evidence>
<organism evidence="10 11">
    <name type="scientific">Bhargavaea cecembensis DSE10</name>
    <dbReference type="NCBI Taxonomy" id="1235279"/>
    <lineage>
        <taxon>Bacteria</taxon>
        <taxon>Bacillati</taxon>
        <taxon>Bacillota</taxon>
        <taxon>Bacilli</taxon>
        <taxon>Bacillales</taxon>
        <taxon>Caryophanaceae</taxon>
        <taxon>Bhargavaea</taxon>
    </lineage>
</organism>
<evidence type="ECO:0000256" key="7">
    <source>
        <dbReference type="ARBA" id="ARBA00022989"/>
    </source>
</evidence>
<dbReference type="NCBIfam" id="TIGR00796">
    <property type="entry name" value="livcs"/>
    <property type="match status" value="1"/>
</dbReference>
<evidence type="ECO:0000256" key="8">
    <source>
        <dbReference type="ARBA" id="ARBA00023136"/>
    </source>
</evidence>
<dbReference type="GO" id="GO:0015818">
    <property type="term" value="P:isoleucine transport"/>
    <property type="evidence" value="ECO:0007669"/>
    <property type="project" value="TreeGrafter"/>
</dbReference>
<keyword evidence="7 9" id="KW-1133">Transmembrane helix</keyword>
<evidence type="ECO:0000256" key="6">
    <source>
        <dbReference type="ARBA" id="ARBA00022970"/>
    </source>
</evidence>
<evidence type="ECO:0000256" key="3">
    <source>
        <dbReference type="ARBA" id="ARBA00022448"/>
    </source>
</evidence>